<gene>
    <name evidence="1" type="ORF">ACFQ5X_49050</name>
</gene>
<dbReference type="EMBL" id="JBHTMM010000228">
    <property type="protein sequence ID" value="MFD1313618.1"/>
    <property type="molecule type" value="Genomic_DNA"/>
</dbReference>
<name>A0ABW3XZB1_9ACTN</name>
<sequence>MTLALHVCRYCDRLITEPEDAVPVGYELGTSGSGWIVWAHSQHPLLPGPDATPRNILAHILITRALQPDD</sequence>
<evidence type="ECO:0000313" key="2">
    <source>
        <dbReference type="Proteomes" id="UP001597058"/>
    </source>
</evidence>
<organism evidence="1 2">
    <name type="scientific">Streptomyces kaempferi</name>
    <dbReference type="NCBI Taxonomy" id="333725"/>
    <lineage>
        <taxon>Bacteria</taxon>
        <taxon>Bacillati</taxon>
        <taxon>Actinomycetota</taxon>
        <taxon>Actinomycetes</taxon>
        <taxon>Kitasatosporales</taxon>
        <taxon>Streptomycetaceae</taxon>
        <taxon>Streptomyces</taxon>
    </lineage>
</organism>
<keyword evidence="2" id="KW-1185">Reference proteome</keyword>
<accession>A0ABW3XZB1</accession>
<dbReference type="Proteomes" id="UP001597058">
    <property type="component" value="Unassembled WGS sequence"/>
</dbReference>
<evidence type="ECO:0000313" key="1">
    <source>
        <dbReference type="EMBL" id="MFD1313618.1"/>
    </source>
</evidence>
<comment type="caution">
    <text evidence="1">The sequence shown here is derived from an EMBL/GenBank/DDBJ whole genome shotgun (WGS) entry which is preliminary data.</text>
</comment>
<dbReference type="RefSeq" id="WP_381236828.1">
    <property type="nucleotide sequence ID" value="NZ_JBHSKH010000037.1"/>
</dbReference>
<protein>
    <submittedName>
        <fullName evidence="1">Uncharacterized protein</fullName>
    </submittedName>
</protein>
<proteinExistence type="predicted"/>
<reference evidence="2" key="1">
    <citation type="journal article" date="2019" name="Int. J. Syst. Evol. Microbiol.">
        <title>The Global Catalogue of Microorganisms (GCM) 10K type strain sequencing project: providing services to taxonomists for standard genome sequencing and annotation.</title>
        <authorList>
            <consortium name="The Broad Institute Genomics Platform"/>
            <consortium name="The Broad Institute Genome Sequencing Center for Infectious Disease"/>
            <person name="Wu L."/>
            <person name="Ma J."/>
        </authorList>
    </citation>
    <scope>NUCLEOTIDE SEQUENCE [LARGE SCALE GENOMIC DNA]</scope>
    <source>
        <strain evidence="2">CGMCC 4.7020</strain>
    </source>
</reference>